<accession>A0A0L8HVY4</accession>
<proteinExistence type="predicted"/>
<feature type="compositionally biased region" description="Basic and acidic residues" evidence="1">
    <location>
        <begin position="40"/>
        <end position="81"/>
    </location>
</feature>
<feature type="compositionally biased region" description="Basic and acidic residues" evidence="1">
    <location>
        <begin position="143"/>
        <end position="160"/>
    </location>
</feature>
<protein>
    <submittedName>
        <fullName evidence="2">Uncharacterized protein</fullName>
    </submittedName>
</protein>
<name>A0A0L8HVY4_OCTBM</name>
<evidence type="ECO:0000256" key="1">
    <source>
        <dbReference type="SAM" id="MobiDB-lite"/>
    </source>
</evidence>
<dbReference type="AlphaFoldDB" id="A0A0L8HVY4"/>
<organism evidence="2">
    <name type="scientific">Octopus bimaculoides</name>
    <name type="common">California two-spotted octopus</name>
    <dbReference type="NCBI Taxonomy" id="37653"/>
    <lineage>
        <taxon>Eukaryota</taxon>
        <taxon>Metazoa</taxon>
        <taxon>Spiralia</taxon>
        <taxon>Lophotrochozoa</taxon>
        <taxon>Mollusca</taxon>
        <taxon>Cephalopoda</taxon>
        <taxon>Coleoidea</taxon>
        <taxon>Octopodiformes</taxon>
        <taxon>Octopoda</taxon>
        <taxon>Incirrata</taxon>
        <taxon>Octopodidae</taxon>
        <taxon>Octopus</taxon>
    </lineage>
</organism>
<feature type="compositionally biased region" description="Basic and acidic residues" evidence="1">
    <location>
        <begin position="1"/>
        <end position="29"/>
    </location>
</feature>
<dbReference type="EMBL" id="KQ417194">
    <property type="protein sequence ID" value="KOF93354.1"/>
    <property type="molecule type" value="Genomic_DNA"/>
</dbReference>
<gene>
    <name evidence="2" type="ORF">OCBIM_22004655mg</name>
</gene>
<feature type="region of interest" description="Disordered" evidence="1">
    <location>
        <begin position="1"/>
        <end position="213"/>
    </location>
</feature>
<feature type="compositionally biased region" description="Basic and acidic residues" evidence="1">
    <location>
        <begin position="187"/>
        <end position="202"/>
    </location>
</feature>
<reference evidence="2" key="1">
    <citation type="submission" date="2015-07" db="EMBL/GenBank/DDBJ databases">
        <title>MeaNS - Measles Nucleotide Surveillance Program.</title>
        <authorList>
            <person name="Tran T."/>
            <person name="Druce J."/>
        </authorList>
    </citation>
    <scope>NUCLEOTIDE SEQUENCE</scope>
    <source>
        <strain evidence="2">UCB-OBI-ISO-001</strain>
        <tissue evidence="2">Gonad</tissue>
    </source>
</reference>
<evidence type="ECO:0000313" key="2">
    <source>
        <dbReference type="EMBL" id="KOF93354.1"/>
    </source>
</evidence>
<sequence>MVGGDSRKETRRTSEEGMRNDEGKGRLIESDIASRGNKLVGKENLNEKDRKMVGGDSRKETRRTSEEGTRKGKEKLMEEGKNMVNTKVEGGNARTERNQMENSPETIRNELKNVTGMKTRRTSADSIRNEGERRRLKADDEEVIKRKENEGKSGLKESNREGSLIGEETNESKDVGRKTRRTSGEGVRLEKKLPDREGDEMKGPTSGVTMDCG</sequence>